<sequence>MSCDWATFNPDTDAMTAMSATQTPAKIARRRRGSWMVSPGAPASEDRFVLMRFLSKKAGGIGAGAAGPGAVRMV</sequence>
<organism evidence="2 3">
    <name type="scientific">Planotetraspora phitsanulokensis</name>
    <dbReference type="NCBI Taxonomy" id="575192"/>
    <lineage>
        <taxon>Bacteria</taxon>
        <taxon>Bacillati</taxon>
        <taxon>Actinomycetota</taxon>
        <taxon>Actinomycetes</taxon>
        <taxon>Streptosporangiales</taxon>
        <taxon>Streptosporangiaceae</taxon>
        <taxon>Planotetraspora</taxon>
    </lineage>
</organism>
<feature type="region of interest" description="Disordered" evidence="1">
    <location>
        <begin position="19"/>
        <end position="38"/>
    </location>
</feature>
<evidence type="ECO:0000313" key="2">
    <source>
        <dbReference type="EMBL" id="GII35894.1"/>
    </source>
</evidence>
<accession>A0A8J3U4H0</accession>
<name>A0A8J3U4H0_9ACTN</name>
<keyword evidence="3" id="KW-1185">Reference proteome</keyword>
<protein>
    <submittedName>
        <fullName evidence="2">Uncharacterized protein</fullName>
    </submittedName>
</protein>
<evidence type="ECO:0000313" key="3">
    <source>
        <dbReference type="Proteomes" id="UP000622547"/>
    </source>
</evidence>
<reference evidence="2 3" key="1">
    <citation type="submission" date="2021-01" db="EMBL/GenBank/DDBJ databases">
        <title>Whole genome shotgun sequence of Planotetraspora phitsanulokensis NBRC 104273.</title>
        <authorList>
            <person name="Komaki H."/>
            <person name="Tamura T."/>
        </authorList>
    </citation>
    <scope>NUCLEOTIDE SEQUENCE [LARGE SCALE GENOMIC DNA]</scope>
    <source>
        <strain evidence="2 3">NBRC 104273</strain>
    </source>
</reference>
<dbReference type="Proteomes" id="UP000622547">
    <property type="component" value="Unassembled WGS sequence"/>
</dbReference>
<gene>
    <name evidence="2" type="ORF">Pph01_08970</name>
</gene>
<proteinExistence type="predicted"/>
<evidence type="ECO:0000256" key="1">
    <source>
        <dbReference type="SAM" id="MobiDB-lite"/>
    </source>
</evidence>
<dbReference type="AlphaFoldDB" id="A0A8J3U4H0"/>
<dbReference type="EMBL" id="BOOP01000003">
    <property type="protein sequence ID" value="GII35894.1"/>
    <property type="molecule type" value="Genomic_DNA"/>
</dbReference>
<comment type="caution">
    <text evidence="2">The sequence shown here is derived from an EMBL/GenBank/DDBJ whole genome shotgun (WGS) entry which is preliminary data.</text>
</comment>